<dbReference type="PANTHER" id="PTHR36927:SF1">
    <property type="entry name" value="MDO-LIKE PROTEIN"/>
    <property type="match status" value="1"/>
</dbReference>
<dbReference type="InterPro" id="IPR050623">
    <property type="entry name" value="Glucan_succinyl_AcylTrfase"/>
</dbReference>
<evidence type="ECO:0000313" key="2">
    <source>
        <dbReference type="EMBL" id="QDV45964.1"/>
    </source>
</evidence>
<dbReference type="EMBL" id="CP037423">
    <property type="protein sequence ID" value="QDV45964.1"/>
    <property type="molecule type" value="Genomic_DNA"/>
</dbReference>
<dbReference type="RefSeq" id="WP_145390166.1">
    <property type="nucleotide sequence ID" value="NZ_CP037423.1"/>
</dbReference>
<organism evidence="2 3">
    <name type="scientific">Stieleria neptunia</name>
    <dbReference type="NCBI Taxonomy" id="2527979"/>
    <lineage>
        <taxon>Bacteria</taxon>
        <taxon>Pseudomonadati</taxon>
        <taxon>Planctomycetota</taxon>
        <taxon>Planctomycetia</taxon>
        <taxon>Pirellulales</taxon>
        <taxon>Pirellulaceae</taxon>
        <taxon>Stieleria</taxon>
    </lineage>
</organism>
<dbReference type="PANTHER" id="PTHR36927">
    <property type="entry name" value="BLR4337 PROTEIN"/>
    <property type="match status" value="1"/>
</dbReference>
<keyword evidence="3" id="KW-1185">Reference proteome</keyword>
<keyword evidence="1" id="KW-0812">Transmembrane</keyword>
<accession>A0A518HYV9</accession>
<proteinExistence type="predicted"/>
<gene>
    <name evidence="2" type="ORF">Enr13x_58680</name>
</gene>
<keyword evidence="1" id="KW-0472">Membrane</keyword>
<name>A0A518HYV9_9BACT</name>
<dbReference type="AlphaFoldDB" id="A0A518HYV9"/>
<sequence>MNHHSESAIVATNAPHRYHDLDAFRGWAVLLEIVLRNRMTLDELIPRAFADPVRYTASIIALKAVYRAIDALAMWTLVFGFLRFFQTYFHHPSARLRYISDSSYWLYLLHFPLTIWIAMYFSQLQLGPIAKFVCSNRVTLGYR</sequence>
<feature type="transmembrane region" description="Helical" evidence="1">
    <location>
        <begin position="64"/>
        <end position="84"/>
    </location>
</feature>
<dbReference type="KEGG" id="snep:Enr13x_58680"/>
<evidence type="ECO:0000256" key="1">
    <source>
        <dbReference type="SAM" id="Phobius"/>
    </source>
</evidence>
<reference evidence="2 3" key="1">
    <citation type="submission" date="2019-03" db="EMBL/GenBank/DDBJ databases">
        <title>Deep-cultivation of Planctomycetes and their phenomic and genomic characterization uncovers novel biology.</title>
        <authorList>
            <person name="Wiegand S."/>
            <person name="Jogler M."/>
            <person name="Boedeker C."/>
            <person name="Pinto D."/>
            <person name="Vollmers J."/>
            <person name="Rivas-Marin E."/>
            <person name="Kohn T."/>
            <person name="Peeters S.H."/>
            <person name="Heuer A."/>
            <person name="Rast P."/>
            <person name="Oberbeckmann S."/>
            <person name="Bunk B."/>
            <person name="Jeske O."/>
            <person name="Meyerdierks A."/>
            <person name="Storesund J.E."/>
            <person name="Kallscheuer N."/>
            <person name="Luecker S."/>
            <person name="Lage O.M."/>
            <person name="Pohl T."/>
            <person name="Merkel B.J."/>
            <person name="Hornburger P."/>
            <person name="Mueller R.-W."/>
            <person name="Bruemmer F."/>
            <person name="Labrenz M."/>
            <person name="Spormann A.M."/>
            <person name="Op den Camp H."/>
            <person name="Overmann J."/>
            <person name="Amann R."/>
            <person name="Jetten M.S.M."/>
            <person name="Mascher T."/>
            <person name="Medema M.H."/>
            <person name="Devos D.P."/>
            <person name="Kaster A.-K."/>
            <person name="Ovreas L."/>
            <person name="Rohde M."/>
            <person name="Galperin M.Y."/>
            <person name="Jogler C."/>
        </authorList>
    </citation>
    <scope>NUCLEOTIDE SEQUENCE [LARGE SCALE GENOMIC DNA]</scope>
    <source>
        <strain evidence="2 3">Enr13</strain>
    </source>
</reference>
<protein>
    <submittedName>
        <fullName evidence="2">Glucans biosynthesis protein</fullName>
    </submittedName>
</protein>
<feature type="transmembrane region" description="Helical" evidence="1">
    <location>
        <begin position="104"/>
        <end position="121"/>
    </location>
</feature>
<dbReference type="Proteomes" id="UP000319004">
    <property type="component" value="Chromosome"/>
</dbReference>
<dbReference type="OrthoDB" id="341887at2"/>
<keyword evidence="1" id="KW-1133">Transmembrane helix</keyword>
<evidence type="ECO:0000313" key="3">
    <source>
        <dbReference type="Proteomes" id="UP000319004"/>
    </source>
</evidence>